<dbReference type="InterPro" id="IPR024109">
    <property type="entry name" value="Trp-tRNA-ligase_bac-type"/>
</dbReference>
<dbReference type="SUPFAM" id="SSF52374">
    <property type="entry name" value="Nucleotidylyl transferase"/>
    <property type="match status" value="1"/>
</dbReference>
<dbReference type="NCBIfam" id="TIGR00233">
    <property type="entry name" value="trpS"/>
    <property type="match status" value="1"/>
</dbReference>
<dbReference type="GO" id="GO:0005524">
    <property type="term" value="F:ATP binding"/>
    <property type="evidence" value="ECO:0007669"/>
    <property type="project" value="UniProtKB-KW"/>
</dbReference>
<dbReference type="OrthoDB" id="15808at2759"/>
<dbReference type="GO" id="GO:0005759">
    <property type="term" value="C:mitochondrial matrix"/>
    <property type="evidence" value="ECO:0007669"/>
    <property type="project" value="UniProtKB-SubCell"/>
</dbReference>
<dbReference type="InterPro" id="IPR014729">
    <property type="entry name" value="Rossmann-like_a/b/a_fold"/>
</dbReference>
<gene>
    <name evidence="13" type="ORF">B0A54_02829</name>
</gene>
<comment type="catalytic activity">
    <reaction evidence="10">
        <text>tRNA(Trp) + L-tryptophan + ATP = L-tryptophyl-tRNA(Trp) + AMP + diphosphate + H(+)</text>
        <dbReference type="Rhea" id="RHEA:24080"/>
        <dbReference type="Rhea" id="RHEA-COMP:9671"/>
        <dbReference type="Rhea" id="RHEA-COMP:9705"/>
        <dbReference type="ChEBI" id="CHEBI:15378"/>
        <dbReference type="ChEBI" id="CHEBI:30616"/>
        <dbReference type="ChEBI" id="CHEBI:33019"/>
        <dbReference type="ChEBI" id="CHEBI:57912"/>
        <dbReference type="ChEBI" id="CHEBI:78442"/>
        <dbReference type="ChEBI" id="CHEBI:78535"/>
        <dbReference type="ChEBI" id="CHEBI:456215"/>
        <dbReference type="EC" id="6.1.1.2"/>
    </reaction>
</comment>
<accession>A0A4U0VBD1</accession>
<dbReference type="PANTHER" id="PTHR43766">
    <property type="entry name" value="TRYPTOPHAN--TRNA LIGASE, MITOCHONDRIAL"/>
    <property type="match status" value="1"/>
</dbReference>
<keyword evidence="5 12" id="KW-0547">Nucleotide-binding</keyword>
<evidence type="ECO:0000313" key="13">
    <source>
        <dbReference type="EMBL" id="TKA46023.1"/>
    </source>
</evidence>
<evidence type="ECO:0000256" key="9">
    <source>
        <dbReference type="ARBA" id="ARBA00030268"/>
    </source>
</evidence>
<evidence type="ECO:0000256" key="1">
    <source>
        <dbReference type="ARBA" id="ARBA00004305"/>
    </source>
</evidence>
<organism evidence="13 14">
    <name type="scientific">Friedmanniomyces endolithicus</name>
    <dbReference type="NCBI Taxonomy" id="329885"/>
    <lineage>
        <taxon>Eukaryota</taxon>
        <taxon>Fungi</taxon>
        <taxon>Dikarya</taxon>
        <taxon>Ascomycota</taxon>
        <taxon>Pezizomycotina</taxon>
        <taxon>Dothideomycetes</taxon>
        <taxon>Dothideomycetidae</taxon>
        <taxon>Mycosphaerellales</taxon>
        <taxon>Teratosphaeriaceae</taxon>
        <taxon>Friedmanniomyces</taxon>
    </lineage>
</organism>
<dbReference type="Gene3D" id="1.10.240.10">
    <property type="entry name" value="Tyrosyl-Transfer RNA Synthetase"/>
    <property type="match status" value="1"/>
</dbReference>
<dbReference type="InterPro" id="IPR002306">
    <property type="entry name" value="Trp-tRNA-ligase"/>
</dbReference>
<evidence type="ECO:0000256" key="5">
    <source>
        <dbReference type="ARBA" id="ARBA00022741"/>
    </source>
</evidence>
<dbReference type="InterPro" id="IPR001412">
    <property type="entry name" value="aa-tRNA-synth_I_CS"/>
</dbReference>
<dbReference type="EC" id="6.1.1.2" evidence="3"/>
<evidence type="ECO:0000256" key="8">
    <source>
        <dbReference type="ARBA" id="ARBA00023146"/>
    </source>
</evidence>
<sequence>MLPRIRNIGRDTLRQWSFAALIPGSHQPAIQTVRPRHQSTTATTPPKTIFSGIQPTGVPHLGNYLGALRQWVTLQNEAAKDTTLVYSLVDLHAITVQQDPKQLQQWKKESLAMLLAIGLDPNKSTIFHQSDVPAHAELMWILSCQASTGYLGRMTQWKDKTANEKDGSKKLKLGLLSYPVLQAADVLVHRATHVPVGHDQAQHLEFARELANGFNHTFGGDVLIPPETLISPARRVMSLKDPVAKMSKSHPNPNSRLLLTDSEETIRRKIKAAVTDSTDGITYDPEGRPGVSNLIDILYHSDAHPAYPSQDELAKDLADQSMRALKDRVAETVESTIKHIRGSYAHFLDDNDHLDSVAAQGAEKAAKSAAITMKGVKSAVGLS</sequence>
<comment type="similarity">
    <text evidence="2 12">Belongs to the class-I aminoacyl-tRNA synthetase family.</text>
</comment>
<name>A0A4U0VBD1_9PEZI</name>
<comment type="subcellular location">
    <subcellularLocation>
        <location evidence="1">Mitochondrion matrix</location>
    </subcellularLocation>
</comment>
<dbReference type="Gene3D" id="3.40.50.620">
    <property type="entry name" value="HUPs"/>
    <property type="match status" value="1"/>
</dbReference>
<keyword evidence="8 12" id="KW-0030">Aminoacyl-tRNA synthetase</keyword>
<keyword evidence="6 12" id="KW-0067">ATP-binding</keyword>
<dbReference type="PRINTS" id="PR01039">
    <property type="entry name" value="TRNASYNTHTRP"/>
</dbReference>
<dbReference type="InterPro" id="IPR050203">
    <property type="entry name" value="Trp-tRNA_synthetase"/>
</dbReference>
<evidence type="ECO:0000256" key="12">
    <source>
        <dbReference type="RuleBase" id="RU363036"/>
    </source>
</evidence>
<dbReference type="GO" id="GO:0070183">
    <property type="term" value="P:mitochondrial tryptophanyl-tRNA aminoacylation"/>
    <property type="evidence" value="ECO:0007669"/>
    <property type="project" value="TreeGrafter"/>
</dbReference>
<dbReference type="AlphaFoldDB" id="A0A4U0VBD1"/>
<dbReference type="HAMAP" id="MF_00140_B">
    <property type="entry name" value="Trp_tRNA_synth_B"/>
    <property type="match status" value="1"/>
</dbReference>
<evidence type="ECO:0000256" key="7">
    <source>
        <dbReference type="ARBA" id="ARBA00022917"/>
    </source>
</evidence>
<keyword evidence="7 12" id="KW-0648">Protein biosynthesis</keyword>
<dbReference type="InterPro" id="IPR002305">
    <property type="entry name" value="aa-tRNA-synth_Ic"/>
</dbReference>
<evidence type="ECO:0000256" key="6">
    <source>
        <dbReference type="ARBA" id="ARBA00022840"/>
    </source>
</evidence>
<evidence type="ECO:0000256" key="3">
    <source>
        <dbReference type="ARBA" id="ARBA00013161"/>
    </source>
</evidence>
<proteinExistence type="inferred from homology"/>
<dbReference type="CDD" id="cd00806">
    <property type="entry name" value="TrpRS_core"/>
    <property type="match status" value="1"/>
</dbReference>
<evidence type="ECO:0000256" key="4">
    <source>
        <dbReference type="ARBA" id="ARBA00022598"/>
    </source>
</evidence>
<keyword evidence="4 12" id="KW-0436">Ligase</keyword>
<dbReference type="EMBL" id="NAJP01000009">
    <property type="protein sequence ID" value="TKA46023.1"/>
    <property type="molecule type" value="Genomic_DNA"/>
</dbReference>
<dbReference type="FunFam" id="3.40.50.620:FF:000082">
    <property type="entry name" value="MSW1p Mitochondrial tryptophanyl-tRNA synthetase"/>
    <property type="match status" value="1"/>
</dbReference>
<reference evidence="13 14" key="1">
    <citation type="submission" date="2017-03" db="EMBL/GenBank/DDBJ databases">
        <title>Genomes of endolithic fungi from Antarctica.</title>
        <authorList>
            <person name="Coleine C."/>
            <person name="Masonjones S."/>
            <person name="Stajich J.E."/>
        </authorList>
    </citation>
    <scope>NUCLEOTIDE SEQUENCE [LARGE SCALE GENOMIC DNA]</scope>
    <source>
        <strain evidence="13 14">CCFEE 5311</strain>
    </source>
</reference>
<evidence type="ECO:0000256" key="2">
    <source>
        <dbReference type="ARBA" id="ARBA00005594"/>
    </source>
</evidence>
<dbReference type="Proteomes" id="UP000310066">
    <property type="component" value="Unassembled WGS sequence"/>
</dbReference>
<dbReference type="PANTHER" id="PTHR43766:SF1">
    <property type="entry name" value="TRYPTOPHAN--TRNA LIGASE, MITOCHONDRIAL"/>
    <property type="match status" value="1"/>
</dbReference>
<evidence type="ECO:0000256" key="11">
    <source>
        <dbReference type="ARBA" id="ARBA00069760"/>
    </source>
</evidence>
<evidence type="ECO:0000313" key="14">
    <source>
        <dbReference type="Proteomes" id="UP000310066"/>
    </source>
</evidence>
<comment type="caution">
    <text evidence="13">The sequence shown here is derived from an EMBL/GenBank/DDBJ whole genome shotgun (WGS) entry which is preliminary data.</text>
</comment>
<dbReference type="STRING" id="329885.A0A4U0VBD1"/>
<dbReference type="Pfam" id="PF00579">
    <property type="entry name" value="tRNA-synt_1b"/>
    <property type="match status" value="1"/>
</dbReference>
<dbReference type="PROSITE" id="PS00178">
    <property type="entry name" value="AA_TRNA_LIGASE_I"/>
    <property type="match status" value="1"/>
</dbReference>
<evidence type="ECO:0000256" key="10">
    <source>
        <dbReference type="ARBA" id="ARBA00049929"/>
    </source>
</evidence>
<dbReference type="FunFam" id="1.10.240.10:FF:000002">
    <property type="entry name" value="Tryptophan--tRNA ligase"/>
    <property type="match status" value="1"/>
</dbReference>
<protein>
    <recommendedName>
        <fullName evidence="11">Tryptophan--tRNA ligase, mitochondrial</fullName>
        <ecNumber evidence="3">6.1.1.2</ecNumber>
    </recommendedName>
    <alternativeName>
        <fullName evidence="9">Tryptophanyl-tRNA synthetase</fullName>
    </alternativeName>
</protein>
<dbReference type="GO" id="GO:0004830">
    <property type="term" value="F:tryptophan-tRNA ligase activity"/>
    <property type="evidence" value="ECO:0007669"/>
    <property type="project" value="UniProtKB-EC"/>
</dbReference>